<protein>
    <recommendedName>
        <fullName evidence="3">Small CPxCG-related zinc finger protein</fullName>
    </recommendedName>
</protein>
<dbReference type="Proteomes" id="UP000050535">
    <property type="component" value="Unassembled WGS sequence"/>
</dbReference>
<dbReference type="RefSeq" id="WP_054584911.1">
    <property type="nucleotide sequence ID" value="NZ_LGUC01000002.1"/>
</dbReference>
<evidence type="ECO:0000313" key="1">
    <source>
        <dbReference type="EMBL" id="KPN29137.1"/>
    </source>
</evidence>
<dbReference type="EMBL" id="LGUC01000002">
    <property type="protein sequence ID" value="KPN29137.1"/>
    <property type="molecule type" value="Genomic_DNA"/>
</dbReference>
<reference evidence="2" key="1">
    <citation type="submission" date="2013-11" db="EMBL/GenBank/DDBJ databases">
        <authorList>
            <person name="Hoang H.T."/>
            <person name="Killian M.L."/>
            <person name="Madson D.M."/>
            <person name="Arruda P.H.E."/>
            <person name="Sun D."/>
            <person name="Schwartz K.J."/>
            <person name="Yoon K."/>
        </authorList>
    </citation>
    <scope>NUCLEOTIDE SEQUENCE [LARGE SCALE GENOMIC DNA]</scope>
    <source>
        <strain evidence="2">CDK2</strain>
    </source>
</reference>
<dbReference type="AlphaFoldDB" id="A0A0P7HXM7"/>
<sequence length="68" mass="7229">MAPDRECPDCGEPLEAMTLQGSSALGDVMLVSEGDDDGLLGGLRANEILKPVPYVCPACRRTLFYAEA</sequence>
<dbReference type="PATRIC" id="fig|699431.3.peg.3459"/>
<gene>
    <name evidence="1" type="ORF">SY89_03371</name>
</gene>
<organism evidence="1 2">
    <name type="scientific">Halolamina pelagica</name>
    <dbReference type="NCBI Taxonomy" id="699431"/>
    <lineage>
        <taxon>Archaea</taxon>
        <taxon>Methanobacteriati</taxon>
        <taxon>Methanobacteriota</taxon>
        <taxon>Stenosarchaea group</taxon>
        <taxon>Halobacteria</taxon>
        <taxon>Halobacteriales</taxon>
        <taxon>Haloferacaceae</taxon>
    </lineage>
</organism>
<comment type="caution">
    <text evidence="1">The sequence shown here is derived from an EMBL/GenBank/DDBJ whole genome shotgun (WGS) entry which is preliminary data.</text>
</comment>
<evidence type="ECO:0008006" key="3">
    <source>
        <dbReference type="Google" id="ProtNLM"/>
    </source>
</evidence>
<evidence type="ECO:0000313" key="2">
    <source>
        <dbReference type="Proteomes" id="UP000050535"/>
    </source>
</evidence>
<proteinExistence type="predicted"/>
<keyword evidence="2" id="KW-1185">Reference proteome</keyword>
<name>A0A0P7HXM7_9EURY</name>
<accession>A0A0P7HXM7</accession>
<dbReference type="STRING" id="699431.SY89_03371"/>
<dbReference type="OrthoDB" id="103460at2157"/>